<proteinExistence type="predicted"/>
<organism evidence="2">
    <name type="scientific">Rhizophora mucronata</name>
    <name type="common">Asiatic mangrove</name>
    <dbReference type="NCBI Taxonomy" id="61149"/>
    <lineage>
        <taxon>Eukaryota</taxon>
        <taxon>Viridiplantae</taxon>
        <taxon>Streptophyta</taxon>
        <taxon>Embryophyta</taxon>
        <taxon>Tracheophyta</taxon>
        <taxon>Spermatophyta</taxon>
        <taxon>Magnoliopsida</taxon>
        <taxon>eudicotyledons</taxon>
        <taxon>Gunneridae</taxon>
        <taxon>Pentapetalae</taxon>
        <taxon>rosids</taxon>
        <taxon>fabids</taxon>
        <taxon>Malpighiales</taxon>
        <taxon>Rhizophoraceae</taxon>
        <taxon>Rhizophora</taxon>
    </lineage>
</organism>
<reference evidence="2" key="1">
    <citation type="submission" date="2018-02" db="EMBL/GenBank/DDBJ databases">
        <title>Rhizophora mucronata_Transcriptome.</title>
        <authorList>
            <person name="Meera S.P."/>
            <person name="Sreeshan A."/>
            <person name="Augustine A."/>
        </authorList>
    </citation>
    <scope>NUCLEOTIDE SEQUENCE</scope>
    <source>
        <tissue evidence="2">Leaf</tissue>
    </source>
</reference>
<accession>A0A2P2QB00</accession>
<keyword evidence="1" id="KW-1133">Transmembrane helix</keyword>
<protein>
    <submittedName>
        <fullName evidence="2">Uncharacterized protein</fullName>
    </submittedName>
</protein>
<sequence length="40" mass="4713">MLSKPAWEGFFSSILWPSVFFCVNPIFFVFNFLFGNSLKF</sequence>
<keyword evidence="1" id="KW-0812">Transmembrane</keyword>
<feature type="transmembrane region" description="Helical" evidence="1">
    <location>
        <begin position="14"/>
        <end position="34"/>
    </location>
</feature>
<evidence type="ECO:0000256" key="1">
    <source>
        <dbReference type="SAM" id="Phobius"/>
    </source>
</evidence>
<dbReference type="AlphaFoldDB" id="A0A2P2QB00"/>
<dbReference type="EMBL" id="GGEC01083651">
    <property type="protein sequence ID" value="MBX64135.1"/>
    <property type="molecule type" value="Transcribed_RNA"/>
</dbReference>
<evidence type="ECO:0000313" key="2">
    <source>
        <dbReference type="EMBL" id="MBX64135.1"/>
    </source>
</evidence>
<keyword evidence="1" id="KW-0472">Membrane</keyword>
<name>A0A2P2QB00_RHIMU</name>